<evidence type="ECO:0000256" key="1">
    <source>
        <dbReference type="ARBA" id="ARBA00023125"/>
    </source>
</evidence>
<evidence type="ECO:0000259" key="6">
    <source>
        <dbReference type="PROSITE" id="PS50071"/>
    </source>
</evidence>
<feature type="region of interest" description="Disordered" evidence="5">
    <location>
        <begin position="492"/>
        <end position="523"/>
    </location>
</feature>
<dbReference type="SMART" id="SM00389">
    <property type="entry name" value="HOX"/>
    <property type="match status" value="1"/>
</dbReference>
<gene>
    <name evidence="7" type="ORF">GGH94_002986</name>
</gene>
<dbReference type="InterPro" id="IPR001356">
    <property type="entry name" value="HD"/>
</dbReference>
<dbReference type="InterPro" id="IPR008422">
    <property type="entry name" value="KN_HD"/>
</dbReference>
<evidence type="ECO:0000256" key="2">
    <source>
        <dbReference type="ARBA" id="ARBA00023155"/>
    </source>
</evidence>
<dbReference type="Pfam" id="PF05920">
    <property type="entry name" value="Homeobox_KN"/>
    <property type="match status" value="1"/>
</dbReference>
<dbReference type="GO" id="GO:0006355">
    <property type="term" value="P:regulation of DNA-templated transcription"/>
    <property type="evidence" value="ECO:0007669"/>
    <property type="project" value="InterPro"/>
</dbReference>
<protein>
    <recommendedName>
        <fullName evidence="6">Homeobox domain-containing protein</fullName>
    </recommendedName>
</protein>
<evidence type="ECO:0000313" key="7">
    <source>
        <dbReference type="EMBL" id="KAJ2864322.1"/>
    </source>
</evidence>
<evidence type="ECO:0000256" key="3">
    <source>
        <dbReference type="ARBA" id="ARBA00023242"/>
    </source>
</evidence>
<comment type="subcellular location">
    <subcellularLocation>
        <location evidence="4">Nucleus</location>
    </subcellularLocation>
</comment>
<feature type="compositionally biased region" description="Basic and acidic residues" evidence="5">
    <location>
        <begin position="493"/>
        <end position="509"/>
    </location>
</feature>
<feature type="compositionally biased region" description="Low complexity" evidence="5">
    <location>
        <begin position="447"/>
        <end position="460"/>
    </location>
</feature>
<feature type="DNA-binding region" description="Homeobox" evidence="4">
    <location>
        <begin position="517"/>
        <end position="579"/>
    </location>
</feature>
<name>A0A9W8IRX8_9FUNG</name>
<evidence type="ECO:0000313" key="8">
    <source>
        <dbReference type="Proteomes" id="UP001140074"/>
    </source>
</evidence>
<reference evidence="7" key="1">
    <citation type="submission" date="2022-07" db="EMBL/GenBank/DDBJ databases">
        <title>Phylogenomic reconstructions and comparative analyses of Kickxellomycotina fungi.</title>
        <authorList>
            <person name="Reynolds N.K."/>
            <person name="Stajich J.E."/>
            <person name="Barry K."/>
            <person name="Grigoriev I.V."/>
            <person name="Crous P."/>
            <person name="Smith M.E."/>
        </authorList>
    </citation>
    <scope>NUCLEOTIDE SEQUENCE</scope>
    <source>
        <strain evidence="7">RSA 476</strain>
    </source>
</reference>
<dbReference type="Gene3D" id="1.10.10.60">
    <property type="entry name" value="Homeodomain-like"/>
    <property type="match status" value="1"/>
</dbReference>
<organism evidence="7 8">
    <name type="scientific">Coemansia aciculifera</name>
    <dbReference type="NCBI Taxonomy" id="417176"/>
    <lineage>
        <taxon>Eukaryota</taxon>
        <taxon>Fungi</taxon>
        <taxon>Fungi incertae sedis</taxon>
        <taxon>Zoopagomycota</taxon>
        <taxon>Kickxellomycotina</taxon>
        <taxon>Kickxellomycetes</taxon>
        <taxon>Kickxellales</taxon>
        <taxon>Kickxellaceae</taxon>
        <taxon>Coemansia</taxon>
    </lineage>
</organism>
<evidence type="ECO:0000256" key="5">
    <source>
        <dbReference type="SAM" id="MobiDB-lite"/>
    </source>
</evidence>
<dbReference type="Proteomes" id="UP001140074">
    <property type="component" value="Unassembled WGS sequence"/>
</dbReference>
<dbReference type="InterPro" id="IPR009057">
    <property type="entry name" value="Homeodomain-like_sf"/>
</dbReference>
<accession>A0A9W8IRX8</accession>
<keyword evidence="2 4" id="KW-0371">Homeobox</keyword>
<keyword evidence="3 4" id="KW-0539">Nucleus</keyword>
<keyword evidence="8" id="KW-1185">Reference proteome</keyword>
<dbReference type="CDD" id="cd00086">
    <property type="entry name" value="homeodomain"/>
    <property type="match status" value="1"/>
</dbReference>
<dbReference type="PROSITE" id="PS50071">
    <property type="entry name" value="HOMEOBOX_2"/>
    <property type="match status" value="1"/>
</dbReference>
<keyword evidence="1 4" id="KW-0238">DNA-binding</keyword>
<evidence type="ECO:0000256" key="4">
    <source>
        <dbReference type="PROSITE-ProRule" id="PRU00108"/>
    </source>
</evidence>
<dbReference type="SUPFAM" id="SSF46689">
    <property type="entry name" value="Homeodomain-like"/>
    <property type="match status" value="1"/>
</dbReference>
<dbReference type="EMBL" id="JANBUY010000091">
    <property type="protein sequence ID" value="KAJ2864322.1"/>
    <property type="molecule type" value="Genomic_DNA"/>
</dbReference>
<dbReference type="AlphaFoldDB" id="A0A9W8IRX8"/>
<feature type="region of interest" description="Disordered" evidence="5">
    <location>
        <begin position="438"/>
        <end position="478"/>
    </location>
</feature>
<proteinExistence type="predicted"/>
<dbReference type="GO" id="GO:0005634">
    <property type="term" value="C:nucleus"/>
    <property type="evidence" value="ECO:0007669"/>
    <property type="project" value="UniProtKB-SubCell"/>
</dbReference>
<comment type="caution">
    <text evidence="7">The sequence shown here is derived from an EMBL/GenBank/DDBJ whole genome shotgun (WGS) entry which is preliminary data.</text>
</comment>
<sequence length="606" mass="64198">MSYSTDQTDPELDFFGSLIASTSGETTQSTMPVTPMMGTDVYLMANPAAVNSHFYNPCIDGTSVTAASISAVSAASGQFLTTGAKDNNVDSPFICYQQYPSSGGTLPRAIPYPASQPFSPAMTAQTYAYSPAELGAHLHEISMAASSTPTPQIHIASPELLGIGGVGQLGAGTIGNDFLRQIVHQTHAPTPRLHSHHHSHSSVGDNMGMGGFLSASTASLYTMPITGPAQVPAEPLFAPVCYADMSNNGSRRSSGAAAHAAYAPNSVMVAHSSGHIGQHDIPGLAQNNGFLGDGNVFGSAGSFIIGTPVTSAGALSQSFTSVFSDISLGSSHSESQAMSPAFANQAISGVVRNSSRLARMRPGRSLSISEPFHARSPSPALSALGAVPHTSAHPYFPSAAYQSFGGALSPSMGVAALNQHSGDQSNIYSSAETDKAYSEGAWRHPKSNSSSRLALLRSKSGPQSRPRPRVARSMLGSPSTVVVGSVSASIESHSSDEAYSDDERTDTGVKTEQGTRASSGRTPLTPMQREVFFRWLYQNIHDPKPKGSERDRLRAIGNMSRERFKTWFANARRRYFTITFENGVQRYTMNSRFIVACQRADINLDE</sequence>
<feature type="compositionally biased region" description="Polar residues" evidence="5">
    <location>
        <begin position="510"/>
        <end position="522"/>
    </location>
</feature>
<dbReference type="GO" id="GO:0003677">
    <property type="term" value="F:DNA binding"/>
    <property type="evidence" value="ECO:0007669"/>
    <property type="project" value="UniProtKB-UniRule"/>
</dbReference>
<feature type="domain" description="Homeobox" evidence="6">
    <location>
        <begin position="515"/>
        <end position="578"/>
    </location>
</feature>